<proteinExistence type="inferred from homology"/>
<keyword evidence="3" id="KW-1185">Reference proteome</keyword>
<dbReference type="PANTHER" id="PTHR36512">
    <property type="entry name" value="D-AMINOPEPTIDASE"/>
    <property type="match status" value="1"/>
</dbReference>
<sequence length="400" mass="41652">MRLALALLAMVVAANQADARARDLGVPFEGSPGPLNAITDVRGVEVGQKTLIDGEGPLKFGVGPVRTGVTVVFPRGHADPRPVYGGFFNLNGNGEMTGRAYLDDFGIVQGPIGITDTNGVGQVYAGIQQWSAKHFSSATWPVVAETWSGYLNDLEGFHVTADTAIAALDTARSGSVEEGNVGGGTGMVCFGFKGGIGTASRVVSLADRSYTLGVLVQCNTGDRKVLRIAGAPVGAALAKRWLPCFDPKLAAKPGDLPACTADGSRGLPSPDEGSIIIVVGTDAPLMPKQLDRVAKRAAMGLARLGSYSGNGSGDLIVSFSTAPAEVNHEDQQKPDAVMPVANANIDPLLEATVQATEEAIVNALVAARTMTGANGARYFGIPHDELRTILKSYNRLEARK</sequence>
<dbReference type="Gene3D" id="3.60.70.12">
    <property type="entry name" value="L-amino peptidase D-ALA esterase/amidase"/>
    <property type="match status" value="1"/>
</dbReference>
<gene>
    <name evidence="2" type="ORF">LZ016_03980</name>
</gene>
<evidence type="ECO:0000256" key="1">
    <source>
        <dbReference type="ARBA" id="ARBA00007068"/>
    </source>
</evidence>
<accession>A0ABS9VL25</accession>
<reference evidence="2 3" key="1">
    <citation type="submission" date="2022-03" db="EMBL/GenBank/DDBJ databases">
        <authorList>
            <person name="Jo J.-H."/>
            <person name="Im W.-T."/>
        </authorList>
    </citation>
    <scope>NUCLEOTIDE SEQUENCE [LARGE SCALE GENOMIC DNA]</scope>
    <source>
        <strain evidence="2 3">SM33</strain>
    </source>
</reference>
<protein>
    <submittedName>
        <fullName evidence="2">P1 family peptidase</fullName>
    </submittedName>
</protein>
<dbReference type="Proteomes" id="UP001203058">
    <property type="component" value="Unassembled WGS sequence"/>
</dbReference>
<dbReference type="CDD" id="cd02253">
    <property type="entry name" value="DmpA"/>
    <property type="match status" value="1"/>
</dbReference>
<dbReference type="PANTHER" id="PTHR36512:SF3">
    <property type="entry name" value="BLR5678 PROTEIN"/>
    <property type="match status" value="1"/>
</dbReference>
<dbReference type="InterPro" id="IPR016117">
    <property type="entry name" value="ArgJ-like_dom_sf"/>
</dbReference>
<dbReference type="InterPro" id="IPR005321">
    <property type="entry name" value="Peptidase_S58_DmpA"/>
</dbReference>
<evidence type="ECO:0000313" key="2">
    <source>
        <dbReference type="EMBL" id="MCH8615264.1"/>
    </source>
</evidence>
<dbReference type="RefSeq" id="WP_241446002.1">
    <property type="nucleotide sequence ID" value="NZ_JAKZHW010000001.1"/>
</dbReference>
<name>A0ABS9VL25_9SPHN</name>
<dbReference type="EMBL" id="JAKZHW010000001">
    <property type="protein sequence ID" value="MCH8615264.1"/>
    <property type="molecule type" value="Genomic_DNA"/>
</dbReference>
<comment type="similarity">
    <text evidence="1">Belongs to the peptidase S58 family.</text>
</comment>
<dbReference type="SUPFAM" id="SSF56266">
    <property type="entry name" value="DmpA/ArgJ-like"/>
    <property type="match status" value="1"/>
</dbReference>
<organism evidence="2 3">
    <name type="scientific">Sphingomonas telluris</name>
    <dbReference type="NCBI Taxonomy" id="2907998"/>
    <lineage>
        <taxon>Bacteria</taxon>
        <taxon>Pseudomonadati</taxon>
        <taxon>Pseudomonadota</taxon>
        <taxon>Alphaproteobacteria</taxon>
        <taxon>Sphingomonadales</taxon>
        <taxon>Sphingomonadaceae</taxon>
        <taxon>Sphingomonas</taxon>
    </lineage>
</organism>
<evidence type="ECO:0000313" key="3">
    <source>
        <dbReference type="Proteomes" id="UP001203058"/>
    </source>
</evidence>
<dbReference type="Pfam" id="PF03576">
    <property type="entry name" value="Peptidase_S58"/>
    <property type="match status" value="1"/>
</dbReference>
<comment type="caution">
    <text evidence="2">The sequence shown here is derived from an EMBL/GenBank/DDBJ whole genome shotgun (WGS) entry which is preliminary data.</text>
</comment>